<reference evidence="1 2" key="1">
    <citation type="submission" date="2014-06" db="EMBL/GenBank/DDBJ databases">
        <title>Evolutionary Origins and Diversification of the Mycorrhizal Mutualists.</title>
        <authorList>
            <consortium name="DOE Joint Genome Institute"/>
            <consortium name="Mycorrhizal Genomics Consortium"/>
            <person name="Kohler A."/>
            <person name="Kuo A."/>
            <person name="Nagy L.G."/>
            <person name="Floudas D."/>
            <person name="Copeland A."/>
            <person name="Barry K.W."/>
            <person name="Cichocki N."/>
            <person name="Veneault-Fourrey C."/>
            <person name="LaButti K."/>
            <person name="Lindquist E.A."/>
            <person name="Lipzen A."/>
            <person name="Lundell T."/>
            <person name="Morin E."/>
            <person name="Murat C."/>
            <person name="Riley R."/>
            <person name="Ohm R."/>
            <person name="Sun H."/>
            <person name="Tunlid A."/>
            <person name="Henrissat B."/>
            <person name="Grigoriev I.V."/>
            <person name="Hibbett D.S."/>
            <person name="Martin F."/>
        </authorList>
    </citation>
    <scope>NUCLEOTIDE SEQUENCE [LARGE SCALE GENOMIC DNA]</scope>
    <source>
        <strain evidence="1 2">SS14</strain>
    </source>
</reference>
<dbReference type="CDD" id="cd00303">
    <property type="entry name" value="retropepsin_like"/>
    <property type="match status" value="1"/>
</dbReference>
<dbReference type="AlphaFoldDB" id="A0A0C9UV45"/>
<accession>A0A0C9UV45</accession>
<protein>
    <submittedName>
        <fullName evidence="1">Unplaced genomic scaffold SPHSTscaffold_142, whole genome shotgun sequence</fullName>
    </submittedName>
</protein>
<evidence type="ECO:0000313" key="2">
    <source>
        <dbReference type="Proteomes" id="UP000054279"/>
    </source>
</evidence>
<sequence length="246" mass="27382">MNNVSNREPDASKPFNIQKLFETTQEGRRQYEEAVKKWFATYGPDAIANASRPFPLTPGSPSPGSGECWRCGHKDHRRNDTASCYRYAALPEKEQQFRGSIGSSILNAIKNSRDDLERFIFSFITNCDITGWRPLRFAATVDDGAGLCAIDLNVWAQWQNELGKLMDSIVGAKVGSGQIIKSHGYIVLHVNVEGVACHIVFEVLDSQGAFEVLLGKPWLGLTRAVRDYNEDSLIFRVGSTKITIPN</sequence>
<dbReference type="Gene3D" id="2.40.70.10">
    <property type="entry name" value="Acid Proteases"/>
    <property type="match status" value="1"/>
</dbReference>
<gene>
    <name evidence="1" type="ORF">M422DRAFT_183633</name>
</gene>
<dbReference type="EMBL" id="KN837217">
    <property type="protein sequence ID" value="KIJ33137.1"/>
    <property type="molecule type" value="Genomic_DNA"/>
</dbReference>
<dbReference type="HOGENOM" id="CLU_1131355_0_0_1"/>
<evidence type="ECO:0000313" key="1">
    <source>
        <dbReference type="EMBL" id="KIJ33137.1"/>
    </source>
</evidence>
<organism evidence="1 2">
    <name type="scientific">Sphaerobolus stellatus (strain SS14)</name>
    <dbReference type="NCBI Taxonomy" id="990650"/>
    <lineage>
        <taxon>Eukaryota</taxon>
        <taxon>Fungi</taxon>
        <taxon>Dikarya</taxon>
        <taxon>Basidiomycota</taxon>
        <taxon>Agaricomycotina</taxon>
        <taxon>Agaricomycetes</taxon>
        <taxon>Phallomycetidae</taxon>
        <taxon>Geastrales</taxon>
        <taxon>Sphaerobolaceae</taxon>
        <taxon>Sphaerobolus</taxon>
    </lineage>
</organism>
<proteinExistence type="predicted"/>
<feature type="non-terminal residue" evidence="1">
    <location>
        <position position="246"/>
    </location>
</feature>
<name>A0A0C9UV45_SPHS4</name>
<dbReference type="InterPro" id="IPR021109">
    <property type="entry name" value="Peptidase_aspartic_dom_sf"/>
</dbReference>
<keyword evidence="2" id="KW-1185">Reference proteome</keyword>
<dbReference type="Proteomes" id="UP000054279">
    <property type="component" value="Unassembled WGS sequence"/>
</dbReference>
<dbReference type="OrthoDB" id="2919534at2759"/>